<evidence type="ECO:0000256" key="1">
    <source>
        <dbReference type="SAM" id="MobiDB-lite"/>
    </source>
</evidence>
<dbReference type="Proteomes" id="UP000314294">
    <property type="component" value="Unassembled WGS sequence"/>
</dbReference>
<evidence type="ECO:0000313" key="2">
    <source>
        <dbReference type="EMBL" id="TNN50854.1"/>
    </source>
</evidence>
<evidence type="ECO:0000313" key="3">
    <source>
        <dbReference type="Proteomes" id="UP000314294"/>
    </source>
</evidence>
<keyword evidence="3" id="KW-1185">Reference proteome</keyword>
<reference evidence="2 3" key="1">
    <citation type="submission" date="2019-03" db="EMBL/GenBank/DDBJ databases">
        <title>First draft genome of Liparis tanakae, snailfish: a comprehensive survey of snailfish specific genes.</title>
        <authorList>
            <person name="Kim W."/>
            <person name="Song I."/>
            <person name="Jeong J.-H."/>
            <person name="Kim D."/>
            <person name="Kim S."/>
            <person name="Ryu S."/>
            <person name="Song J.Y."/>
            <person name="Lee S.K."/>
        </authorList>
    </citation>
    <scope>NUCLEOTIDE SEQUENCE [LARGE SCALE GENOMIC DNA]</scope>
    <source>
        <tissue evidence="2">Muscle</tissue>
    </source>
</reference>
<dbReference type="AlphaFoldDB" id="A0A4Z2GDQ4"/>
<name>A0A4Z2GDQ4_9TELE</name>
<feature type="compositionally biased region" description="Acidic residues" evidence="1">
    <location>
        <begin position="27"/>
        <end position="50"/>
    </location>
</feature>
<feature type="compositionally biased region" description="Basic and acidic residues" evidence="1">
    <location>
        <begin position="8"/>
        <end position="26"/>
    </location>
</feature>
<feature type="region of interest" description="Disordered" evidence="1">
    <location>
        <begin position="1"/>
        <end position="103"/>
    </location>
</feature>
<dbReference type="EMBL" id="SRLO01000603">
    <property type="protein sequence ID" value="TNN50854.1"/>
    <property type="molecule type" value="Genomic_DNA"/>
</dbReference>
<proteinExistence type="predicted"/>
<organism evidence="2 3">
    <name type="scientific">Liparis tanakae</name>
    <name type="common">Tanaka's snailfish</name>
    <dbReference type="NCBI Taxonomy" id="230148"/>
    <lineage>
        <taxon>Eukaryota</taxon>
        <taxon>Metazoa</taxon>
        <taxon>Chordata</taxon>
        <taxon>Craniata</taxon>
        <taxon>Vertebrata</taxon>
        <taxon>Euteleostomi</taxon>
        <taxon>Actinopterygii</taxon>
        <taxon>Neopterygii</taxon>
        <taxon>Teleostei</taxon>
        <taxon>Neoteleostei</taxon>
        <taxon>Acanthomorphata</taxon>
        <taxon>Eupercaria</taxon>
        <taxon>Perciformes</taxon>
        <taxon>Cottioidei</taxon>
        <taxon>Cottales</taxon>
        <taxon>Liparidae</taxon>
        <taxon>Liparis</taxon>
    </lineage>
</organism>
<protein>
    <submittedName>
        <fullName evidence="2">Uncharacterized protein</fullName>
    </submittedName>
</protein>
<sequence length="120" mass="13028">MSTAEGAGQREEGEYGRAAKRQKTEERETETEAEEREEGEEELEEGEDSDSGSLPGNAESAGDNRARRSASQFGEAGKVRRATHGIKHIAASQTSACASARARGRCHCVSDESIQLQHHR</sequence>
<comment type="caution">
    <text evidence="2">The sequence shown here is derived from an EMBL/GenBank/DDBJ whole genome shotgun (WGS) entry which is preliminary data.</text>
</comment>
<gene>
    <name evidence="2" type="ORF">EYF80_038937</name>
</gene>
<accession>A0A4Z2GDQ4</accession>